<protein>
    <submittedName>
        <fullName evidence="1">Uncharacterized protein</fullName>
    </submittedName>
</protein>
<evidence type="ECO:0000313" key="1">
    <source>
        <dbReference type="EMBL" id="MCM0621276.1"/>
    </source>
</evidence>
<dbReference type="EMBL" id="JAMOIL010000016">
    <property type="protein sequence ID" value="MCM0621276.1"/>
    <property type="molecule type" value="Genomic_DNA"/>
</dbReference>
<reference evidence="1" key="1">
    <citation type="submission" date="2022-05" db="EMBL/GenBank/DDBJ databases">
        <authorList>
            <person name="Tuo L."/>
        </authorList>
    </citation>
    <scope>NUCLEOTIDE SEQUENCE</scope>
    <source>
        <strain evidence="1">BSK12Z-4</strain>
    </source>
</reference>
<dbReference type="AlphaFoldDB" id="A0A9X2IEX3"/>
<comment type="caution">
    <text evidence="1">The sequence shown here is derived from an EMBL/GenBank/DDBJ whole genome shotgun (WGS) entry which is preliminary data.</text>
</comment>
<organism evidence="1 2">
    <name type="scientific">Nocardioides bruguierae</name>
    <dbReference type="NCBI Taxonomy" id="2945102"/>
    <lineage>
        <taxon>Bacteria</taxon>
        <taxon>Bacillati</taxon>
        <taxon>Actinomycetota</taxon>
        <taxon>Actinomycetes</taxon>
        <taxon>Propionibacteriales</taxon>
        <taxon>Nocardioidaceae</taxon>
        <taxon>Nocardioides</taxon>
    </lineage>
</organism>
<proteinExistence type="predicted"/>
<evidence type="ECO:0000313" key="2">
    <source>
        <dbReference type="Proteomes" id="UP001139485"/>
    </source>
</evidence>
<name>A0A9X2IEX3_9ACTN</name>
<dbReference type="Proteomes" id="UP001139485">
    <property type="component" value="Unassembled WGS sequence"/>
</dbReference>
<dbReference type="RefSeq" id="WP_250827737.1">
    <property type="nucleotide sequence ID" value="NZ_JAMOIL010000016.1"/>
</dbReference>
<gene>
    <name evidence="1" type="ORF">M8330_13355</name>
</gene>
<sequence length="106" mass="11077">MADDLYLDPAAVTPLVERFRTLRQTLQNAQPGVVGHCGAVQRACGEFSGAVADGAEKYQIGWRAALDLTATSAGVVAGNINVEVIDVTRLDQDLADGFSLSPESGS</sequence>
<keyword evidence="2" id="KW-1185">Reference proteome</keyword>
<accession>A0A9X2IEX3</accession>